<dbReference type="OrthoDB" id="5549671at2759"/>
<dbReference type="Proteomes" id="UP001150569">
    <property type="component" value="Unassembled WGS sequence"/>
</dbReference>
<comment type="caution">
    <text evidence="2">The sequence shown here is derived from an EMBL/GenBank/DDBJ whole genome shotgun (WGS) entry which is preliminary data.</text>
</comment>
<dbReference type="EMBL" id="JANBPT010000222">
    <property type="protein sequence ID" value="KAJ1925464.1"/>
    <property type="molecule type" value="Genomic_DNA"/>
</dbReference>
<feature type="compositionally biased region" description="Low complexity" evidence="1">
    <location>
        <begin position="98"/>
        <end position="107"/>
    </location>
</feature>
<accession>A0A9W8A803</accession>
<protein>
    <submittedName>
        <fullName evidence="2">Uncharacterized protein</fullName>
    </submittedName>
</protein>
<gene>
    <name evidence="2" type="ORF">IWQ60_004545</name>
</gene>
<evidence type="ECO:0000313" key="3">
    <source>
        <dbReference type="Proteomes" id="UP001150569"/>
    </source>
</evidence>
<feature type="region of interest" description="Disordered" evidence="1">
    <location>
        <begin position="58"/>
        <end position="115"/>
    </location>
</feature>
<name>A0A9W8A803_9FUNG</name>
<organism evidence="2 3">
    <name type="scientific">Tieghemiomyces parasiticus</name>
    <dbReference type="NCBI Taxonomy" id="78921"/>
    <lineage>
        <taxon>Eukaryota</taxon>
        <taxon>Fungi</taxon>
        <taxon>Fungi incertae sedis</taxon>
        <taxon>Zoopagomycota</taxon>
        <taxon>Kickxellomycotina</taxon>
        <taxon>Dimargaritomycetes</taxon>
        <taxon>Dimargaritales</taxon>
        <taxon>Dimargaritaceae</taxon>
        <taxon>Tieghemiomyces</taxon>
    </lineage>
</organism>
<sequence length="299" mass="32448">MIRTYKIQSALFNPSTVTLYPDKVVPGIITLGGDPAGRRGRSFSSSVARLYVAPDPPEFSNSESMPLNDPAPSSGLLAGSDPFGGPRYPLNSGRPTASSSDGSDSEGQGTGHHHQAFTAAGTPKAHNLCTWRKSIVTLPDGQRVILHSLATGRSLWETDLLHAVTRLSPPVGRFGITEGHQRGGCDKLELRPPRGSRYPPVTLRLRVEFCLASASFHWQGRKLRWTLLSNALGIGDGAFVCMDTGARQPVARYERSVLKFVRSSGRFSVQDELSPESDTLIVFSLFVALEYCRLRGVSL</sequence>
<evidence type="ECO:0000313" key="2">
    <source>
        <dbReference type="EMBL" id="KAJ1925464.1"/>
    </source>
</evidence>
<dbReference type="AlphaFoldDB" id="A0A9W8A803"/>
<reference evidence="2" key="1">
    <citation type="submission" date="2022-07" db="EMBL/GenBank/DDBJ databases">
        <title>Phylogenomic reconstructions and comparative analyses of Kickxellomycotina fungi.</title>
        <authorList>
            <person name="Reynolds N.K."/>
            <person name="Stajich J.E."/>
            <person name="Barry K."/>
            <person name="Grigoriev I.V."/>
            <person name="Crous P."/>
            <person name="Smith M.E."/>
        </authorList>
    </citation>
    <scope>NUCLEOTIDE SEQUENCE</scope>
    <source>
        <strain evidence="2">RSA 861</strain>
    </source>
</reference>
<evidence type="ECO:0000256" key="1">
    <source>
        <dbReference type="SAM" id="MobiDB-lite"/>
    </source>
</evidence>
<proteinExistence type="predicted"/>
<keyword evidence="3" id="KW-1185">Reference proteome</keyword>